<evidence type="ECO:0000256" key="1">
    <source>
        <dbReference type="SAM" id="MobiDB-lite"/>
    </source>
</evidence>
<proteinExistence type="predicted"/>
<sequence length="241" mass="25552">MHYPITLALLAAGTALAVAPSAAQAREDCAERAQPQKKRGLGGLLSAARSSGVADSILGAAVEATGDALASGGCAERPAETGPSDPSAKPAAAAETATATERARRRMAENDARYPSRMTIAEEWKTAKAAYDAFGKVRCTGCEGGYTQAGWIDWPRDEYSGKYNGAETRLSRLPIGHVQRWNSNGFAGTLTIDGEEQVNGFRCRKMTYRIEKDGQSAARPGLICWGKANEYAGSDSWVGVF</sequence>
<keyword evidence="2" id="KW-0732">Signal</keyword>
<feature type="chain" id="PRO_5046584670" evidence="2">
    <location>
        <begin position="26"/>
        <end position="241"/>
    </location>
</feature>
<protein>
    <submittedName>
        <fullName evidence="3">Uncharacterized protein</fullName>
    </submittedName>
</protein>
<dbReference type="RefSeq" id="WP_222992387.1">
    <property type="nucleotide sequence ID" value="NZ_JAINVV010000011.1"/>
</dbReference>
<evidence type="ECO:0000256" key="2">
    <source>
        <dbReference type="SAM" id="SignalP"/>
    </source>
</evidence>
<comment type="caution">
    <text evidence="3">The sequence shown here is derived from an EMBL/GenBank/DDBJ whole genome shotgun (WGS) entry which is preliminary data.</text>
</comment>
<evidence type="ECO:0000313" key="4">
    <source>
        <dbReference type="Proteomes" id="UP000706039"/>
    </source>
</evidence>
<name>A0ABS7PVA3_9SPHN</name>
<organism evidence="3 4">
    <name type="scientific">Sphingomonas colocasiae</name>
    <dbReference type="NCBI Taxonomy" id="1848973"/>
    <lineage>
        <taxon>Bacteria</taxon>
        <taxon>Pseudomonadati</taxon>
        <taxon>Pseudomonadota</taxon>
        <taxon>Alphaproteobacteria</taxon>
        <taxon>Sphingomonadales</taxon>
        <taxon>Sphingomonadaceae</taxon>
        <taxon>Sphingomonas</taxon>
    </lineage>
</organism>
<dbReference type="Proteomes" id="UP000706039">
    <property type="component" value="Unassembled WGS sequence"/>
</dbReference>
<dbReference type="EMBL" id="JAINVV010000011">
    <property type="protein sequence ID" value="MBY8825295.1"/>
    <property type="molecule type" value="Genomic_DNA"/>
</dbReference>
<reference evidence="3 4" key="1">
    <citation type="submission" date="2021-08" db="EMBL/GenBank/DDBJ databases">
        <authorList>
            <person name="Tuo L."/>
        </authorList>
    </citation>
    <scope>NUCLEOTIDE SEQUENCE [LARGE SCALE GENOMIC DNA]</scope>
    <source>
        <strain evidence="3 4">JCM 31229</strain>
    </source>
</reference>
<accession>A0ABS7PVA3</accession>
<keyword evidence="4" id="KW-1185">Reference proteome</keyword>
<evidence type="ECO:0000313" key="3">
    <source>
        <dbReference type="EMBL" id="MBY8825295.1"/>
    </source>
</evidence>
<gene>
    <name evidence="3" type="ORF">K7G82_23530</name>
</gene>
<feature type="region of interest" description="Disordered" evidence="1">
    <location>
        <begin position="71"/>
        <end position="98"/>
    </location>
</feature>
<feature type="signal peptide" evidence="2">
    <location>
        <begin position="1"/>
        <end position="25"/>
    </location>
</feature>